<keyword evidence="4" id="KW-1185">Reference proteome</keyword>
<dbReference type="PANTHER" id="PTHR47462:SF1">
    <property type="entry name" value="VESICLE-ASSOCIATED MEMBRANE PROTEIN 5"/>
    <property type="match status" value="1"/>
</dbReference>
<dbReference type="InterPro" id="IPR042166">
    <property type="entry name" value="Vamp5"/>
</dbReference>
<dbReference type="AlphaFoldDB" id="A0AA40LHF7"/>
<reference evidence="3" key="1">
    <citation type="submission" date="2023-06" db="EMBL/GenBank/DDBJ databases">
        <title>Reference genome for the Northern bat (Eptesicus nilssonii), a most northern bat species.</title>
        <authorList>
            <person name="Laine V.N."/>
            <person name="Pulliainen A.T."/>
            <person name="Lilley T.M."/>
        </authorList>
    </citation>
    <scope>NUCLEOTIDE SEQUENCE</scope>
    <source>
        <strain evidence="3">BLF_Eptnil</strain>
        <tissue evidence="3">Kidney</tissue>
    </source>
</reference>
<evidence type="ECO:0000313" key="4">
    <source>
        <dbReference type="Proteomes" id="UP001177744"/>
    </source>
</evidence>
<keyword evidence="1" id="KW-0175">Coiled coil</keyword>
<dbReference type="Proteomes" id="UP001177744">
    <property type="component" value="Unassembled WGS sequence"/>
</dbReference>
<protein>
    <recommendedName>
        <fullName evidence="2">V-SNARE coiled-coil homology domain-containing protein</fullName>
    </recommendedName>
</protein>
<proteinExistence type="predicted"/>
<dbReference type="PROSITE" id="PS50892">
    <property type="entry name" value="V_SNARE"/>
    <property type="match status" value="1"/>
</dbReference>
<dbReference type="GO" id="GO:0005886">
    <property type="term" value="C:plasma membrane"/>
    <property type="evidence" value="ECO:0007669"/>
    <property type="project" value="TreeGrafter"/>
</dbReference>
<dbReference type="Gene3D" id="1.20.5.110">
    <property type="match status" value="1"/>
</dbReference>
<dbReference type="PANTHER" id="PTHR47462">
    <property type="entry name" value="VESICLE-ASSOCIATED MEMBRANE PROTEIN 5"/>
    <property type="match status" value="1"/>
</dbReference>
<evidence type="ECO:0000256" key="1">
    <source>
        <dbReference type="PROSITE-ProRule" id="PRU00290"/>
    </source>
</evidence>
<organism evidence="3 4">
    <name type="scientific">Cnephaeus nilssonii</name>
    <name type="common">Northern bat</name>
    <name type="synonym">Eptesicus nilssonii</name>
    <dbReference type="NCBI Taxonomy" id="3371016"/>
    <lineage>
        <taxon>Eukaryota</taxon>
        <taxon>Metazoa</taxon>
        <taxon>Chordata</taxon>
        <taxon>Craniata</taxon>
        <taxon>Vertebrata</taxon>
        <taxon>Euteleostomi</taxon>
        <taxon>Mammalia</taxon>
        <taxon>Eutheria</taxon>
        <taxon>Laurasiatheria</taxon>
        <taxon>Chiroptera</taxon>
        <taxon>Yangochiroptera</taxon>
        <taxon>Vespertilionidae</taxon>
        <taxon>Cnephaeus</taxon>
    </lineage>
</organism>
<dbReference type="Pfam" id="PF00957">
    <property type="entry name" value="Synaptobrevin"/>
    <property type="match status" value="1"/>
</dbReference>
<gene>
    <name evidence="3" type="ORF">QTO34_006426</name>
</gene>
<accession>A0AA40LHF7</accession>
<sequence>MTKREALQRFLYHKAFLLTPIWGHIPELSHRHSATLAADSGLCPHSPSPRQRYLEQVVPVAVLPSPREDGPSGKRAWCFQVLLQGSWQRCDGRARLGAGNELEQCQQEVKEVTRILISNCWNIVERDGKLSDLEQRSDQLRNKV</sequence>
<dbReference type="GO" id="GO:0043001">
    <property type="term" value="P:Golgi to plasma membrane protein transport"/>
    <property type="evidence" value="ECO:0007669"/>
    <property type="project" value="TreeGrafter"/>
</dbReference>
<evidence type="ECO:0000259" key="2">
    <source>
        <dbReference type="PROSITE" id="PS50892"/>
    </source>
</evidence>
<feature type="domain" description="V-SNARE coiled-coil homology" evidence="2">
    <location>
        <begin position="101"/>
        <end position="144"/>
    </location>
</feature>
<comment type="caution">
    <text evidence="3">The sequence shown here is derived from an EMBL/GenBank/DDBJ whole genome shotgun (WGS) entry which is preliminary data.</text>
</comment>
<dbReference type="InterPro" id="IPR042855">
    <property type="entry name" value="V_SNARE_CC"/>
</dbReference>
<dbReference type="EMBL" id="JAULJE010000017">
    <property type="protein sequence ID" value="KAK1332895.1"/>
    <property type="molecule type" value="Genomic_DNA"/>
</dbReference>
<dbReference type="SUPFAM" id="SSF58038">
    <property type="entry name" value="SNARE fusion complex"/>
    <property type="match status" value="1"/>
</dbReference>
<name>A0AA40LHF7_CNENI</name>
<evidence type="ECO:0000313" key="3">
    <source>
        <dbReference type="EMBL" id="KAK1332895.1"/>
    </source>
</evidence>